<evidence type="ECO:0000256" key="2">
    <source>
        <dbReference type="ARBA" id="ARBA00022801"/>
    </source>
</evidence>
<keyword evidence="4" id="KW-0560">Oxidoreductase</keyword>
<keyword evidence="1" id="KW-0808">Transferase</keyword>
<keyword evidence="3" id="KW-0521">NADP</keyword>
<dbReference type="InterPro" id="IPR001227">
    <property type="entry name" value="Ac_transferase_dom_sf"/>
</dbReference>
<accession>A0A316VXX6</accession>
<dbReference type="InterPro" id="IPR013785">
    <property type="entry name" value="Aldolase_TIM"/>
</dbReference>
<dbReference type="Gene3D" id="6.20.240.10">
    <property type="match status" value="1"/>
</dbReference>
<dbReference type="GeneID" id="37035878"/>
<dbReference type="OrthoDB" id="4251012at2759"/>
<dbReference type="GO" id="GO:0006633">
    <property type="term" value="P:fatty acid biosynthetic process"/>
    <property type="evidence" value="ECO:0007669"/>
    <property type="project" value="InterPro"/>
</dbReference>
<gene>
    <name evidence="9" type="ORF">IE81DRAFT_323632</name>
</gene>
<proteinExistence type="predicted"/>
<evidence type="ECO:0000259" key="6">
    <source>
        <dbReference type="Pfam" id="PF08354"/>
    </source>
</evidence>
<dbReference type="STRING" id="1522189.A0A316VXX6"/>
<dbReference type="Pfam" id="PF17828">
    <property type="entry name" value="FAS_N"/>
    <property type="match status" value="1"/>
</dbReference>
<dbReference type="InterPro" id="IPR016035">
    <property type="entry name" value="Acyl_Trfase/lysoPLipase"/>
</dbReference>
<evidence type="ECO:0000313" key="10">
    <source>
        <dbReference type="Proteomes" id="UP000245783"/>
    </source>
</evidence>
<feature type="region of interest" description="Disordered" evidence="5">
    <location>
        <begin position="77"/>
        <end position="109"/>
    </location>
</feature>
<dbReference type="FunFam" id="3.20.20.70:FF:000078">
    <property type="entry name" value="Fatty acid synthase beta subunit dehydratase"/>
    <property type="match status" value="1"/>
</dbReference>
<dbReference type="InterPro" id="IPR050830">
    <property type="entry name" value="Fungal_FAS"/>
</dbReference>
<dbReference type="AlphaFoldDB" id="A0A316VXX6"/>
<dbReference type="PANTHER" id="PTHR10982:SF21">
    <property type="entry name" value="FATTY ACID SYNTHASE SUBUNIT BETA"/>
    <property type="match status" value="1"/>
</dbReference>
<evidence type="ECO:0000256" key="1">
    <source>
        <dbReference type="ARBA" id="ARBA00022679"/>
    </source>
</evidence>
<dbReference type="Pfam" id="PF08354">
    <property type="entry name" value="Fas1-AflB-like_hel"/>
    <property type="match status" value="1"/>
</dbReference>
<evidence type="ECO:0000256" key="4">
    <source>
        <dbReference type="ARBA" id="ARBA00023002"/>
    </source>
</evidence>
<feature type="domain" description="Fatty acid synthase subunit beta N-terminal" evidence="8">
    <location>
        <begin position="36"/>
        <end position="222"/>
    </location>
</feature>
<dbReference type="InterPro" id="IPR041099">
    <property type="entry name" value="FAS1_N"/>
</dbReference>
<dbReference type="GO" id="GO:0004312">
    <property type="term" value="F:fatty acid synthase activity"/>
    <property type="evidence" value="ECO:0007669"/>
    <property type="project" value="InterPro"/>
</dbReference>
<feature type="domain" description="Fatty acid synthase beta subunit AflB /Fas1-like central" evidence="6">
    <location>
        <begin position="826"/>
        <end position="975"/>
    </location>
</feature>
<dbReference type="SUPFAM" id="SSF52151">
    <property type="entry name" value="FabD/lysophospholipase-like"/>
    <property type="match status" value="1"/>
</dbReference>
<keyword evidence="2" id="KW-0378">Hydrolase</keyword>
<dbReference type="Gene3D" id="3.40.366.10">
    <property type="entry name" value="Malonyl-Coenzyme A Acyl Carrier Protein, domain 2"/>
    <property type="match status" value="2"/>
</dbReference>
<dbReference type="InterPro" id="IPR003965">
    <property type="entry name" value="Fatty_acid_synthase"/>
</dbReference>
<keyword evidence="10" id="KW-1185">Reference proteome</keyword>
<name>A0A316VXX6_9BASI</name>
<evidence type="ECO:0000256" key="3">
    <source>
        <dbReference type="ARBA" id="ARBA00022857"/>
    </source>
</evidence>
<dbReference type="GO" id="GO:0005835">
    <property type="term" value="C:fatty acid synthase complex"/>
    <property type="evidence" value="ECO:0007669"/>
    <property type="project" value="InterPro"/>
</dbReference>
<evidence type="ECO:0000259" key="8">
    <source>
        <dbReference type="Pfam" id="PF17828"/>
    </source>
</evidence>
<sequence>MPTSDFFPGSPVRSDEDYVDISGSPLLISGQLSEGTLRPIQLSTRISQVRVPVPTQPYEAWITAIVVRDDFHRALAASGKDGSEEASKPAAVDEDEDEDEGAAKRRSDKLKAQQLEARIALAARFLGFLAAKLNETQRSGRIASAADQRRHSVASRESSRSTSPSQKPGAMTHESNILQCAWAAFNQQFLVRQLTDLHKVTANFDSDLRTEVLRSYYDALVVLERAAGSGEGAVQKPALQTPLLLSLAAKKQAGIFAIFGGQGNNEVYFDELQELFNTYRPLVAPLLQAATERLEALVEEATLNGFESYYVHQADVFGWLTGRTAKPPASYLASIPLSLPLIGLTQLTQFLVSCRASGLTPGQFRDRVLGATGHSQGIVAALVLATSDDEPSFIENCVKALGLLFHIGKRGQESFPALSLDAALVADSVEGGEGEPTPMLSVQGLAIRALEGAVAAVNKHIQDAAHRIDVSLFNGPSSFVVTGPPRSLFGLVGHLRSKRADPNADQSKLPWSKRKPVFHMRFLPVGVPYHSSHLLGATEKVASIDYQEACIWRPRDLKTVVRNTYDGSDMSAYAEDTSLLRSICDQIFTHHIHWTKACDVPPSTTHCVDFGTGGLSGIGGLTLRNLEGRGVRVVTVSGRHRYSPELYDVAAVQRERPWSDFAPKLVKTPNGLQLDTPLSRILGRPPITVGGMTPTTVQAGINAATAQAGYHIELAGGGHYNAKMLRDKIDTLQDQVDPGVGFTLNSLYINQRQFSVQYPEWLAMRREGYPLQGFTCAAGIPSPEKAKEMIEGLQAAGLRHITFKPGSVDGIRQVCTIAEKNPTFGIILCWTGGRAGGHHSPEDMHSPILSTYGRIRAHSNLALVGGSGFGSADDFWPYLTGDWSKEKFGTQPMPFDGVMFGSWIMVAKEAHTADPVKELIVKAPGCGDEEWETTHGKDGKSGIISVVSELGERIHVVQNRCTDLWRELDEKLFSL</sequence>
<dbReference type="InterPro" id="IPR032088">
    <property type="entry name" value="SAT"/>
</dbReference>
<dbReference type="FunFam" id="3.40.366.10:FF:000006">
    <property type="entry name" value="Fatty acid synthase beta subunit dehydratase"/>
    <property type="match status" value="1"/>
</dbReference>
<feature type="region of interest" description="Disordered" evidence="5">
    <location>
        <begin position="140"/>
        <end position="172"/>
    </location>
</feature>
<reference evidence="9 10" key="1">
    <citation type="journal article" date="2018" name="Mol. Biol. Evol.">
        <title>Broad Genomic Sampling Reveals a Smut Pathogenic Ancestry of the Fungal Clade Ustilaginomycotina.</title>
        <authorList>
            <person name="Kijpornyongpan T."/>
            <person name="Mondo S.J."/>
            <person name="Barry K."/>
            <person name="Sandor L."/>
            <person name="Lee J."/>
            <person name="Lipzen A."/>
            <person name="Pangilinan J."/>
            <person name="LaButti K."/>
            <person name="Hainaut M."/>
            <person name="Henrissat B."/>
            <person name="Grigoriev I.V."/>
            <person name="Spatafora J.W."/>
            <person name="Aime M.C."/>
        </authorList>
    </citation>
    <scope>NUCLEOTIDE SEQUENCE [LARGE SCALE GENOMIC DNA]</scope>
    <source>
        <strain evidence="9 10">MCA 4658</strain>
    </source>
</reference>
<dbReference type="RefSeq" id="XP_025369462.1">
    <property type="nucleotide sequence ID" value="XM_025514008.1"/>
</dbReference>
<feature type="domain" description="Starter acyltransferase (SAT)" evidence="7">
    <location>
        <begin position="258"/>
        <end position="513"/>
    </location>
</feature>
<dbReference type="GO" id="GO:0004318">
    <property type="term" value="F:enoyl-[acyl-carrier-protein] reductase (NADH) activity"/>
    <property type="evidence" value="ECO:0007669"/>
    <property type="project" value="InterPro"/>
</dbReference>
<dbReference type="Gene3D" id="1.20.1050.120">
    <property type="match status" value="1"/>
</dbReference>
<evidence type="ECO:0000259" key="7">
    <source>
        <dbReference type="Pfam" id="PF16073"/>
    </source>
</evidence>
<dbReference type="Gene3D" id="3.20.20.70">
    <property type="entry name" value="Aldolase class I"/>
    <property type="match status" value="1"/>
</dbReference>
<dbReference type="EMBL" id="KZ819381">
    <property type="protein sequence ID" value="PWN42302.1"/>
    <property type="molecule type" value="Genomic_DNA"/>
</dbReference>
<evidence type="ECO:0008006" key="11">
    <source>
        <dbReference type="Google" id="ProtNLM"/>
    </source>
</evidence>
<evidence type="ECO:0000256" key="5">
    <source>
        <dbReference type="SAM" id="MobiDB-lite"/>
    </source>
</evidence>
<dbReference type="InterPro" id="IPR013565">
    <property type="entry name" value="Fas1/AflB-like_central"/>
</dbReference>
<evidence type="ECO:0000313" key="9">
    <source>
        <dbReference type="EMBL" id="PWN42302.1"/>
    </source>
</evidence>
<dbReference type="PANTHER" id="PTHR10982">
    <property type="entry name" value="MALONYL COA-ACYL CARRIER PROTEIN TRANSACYLASE"/>
    <property type="match status" value="1"/>
</dbReference>
<dbReference type="GO" id="GO:0016787">
    <property type="term" value="F:hydrolase activity"/>
    <property type="evidence" value="ECO:0007669"/>
    <property type="project" value="UniProtKB-KW"/>
</dbReference>
<dbReference type="PRINTS" id="PR01483">
    <property type="entry name" value="FASYNTHASE"/>
</dbReference>
<protein>
    <recommendedName>
        <fullName evidence="11">FabD/lysophospholipase-like protein</fullName>
    </recommendedName>
</protein>
<dbReference type="Pfam" id="PF16073">
    <property type="entry name" value="SAT"/>
    <property type="match status" value="1"/>
</dbReference>
<dbReference type="Proteomes" id="UP000245783">
    <property type="component" value="Unassembled WGS sequence"/>
</dbReference>
<organism evidence="9 10">
    <name type="scientific">Ceraceosorus guamensis</name>
    <dbReference type="NCBI Taxonomy" id="1522189"/>
    <lineage>
        <taxon>Eukaryota</taxon>
        <taxon>Fungi</taxon>
        <taxon>Dikarya</taxon>
        <taxon>Basidiomycota</taxon>
        <taxon>Ustilaginomycotina</taxon>
        <taxon>Exobasidiomycetes</taxon>
        <taxon>Ceraceosorales</taxon>
        <taxon>Ceraceosoraceae</taxon>
        <taxon>Ceraceosorus</taxon>
    </lineage>
</organism>
<dbReference type="InParanoid" id="A0A316VXX6"/>